<proteinExistence type="predicted"/>
<gene>
    <name evidence="1" type="ORF">AB6713_09360</name>
</gene>
<dbReference type="EMBL" id="JBFWIC010000010">
    <property type="protein sequence ID" value="MEZ0474825.1"/>
    <property type="molecule type" value="Genomic_DNA"/>
</dbReference>
<sequence>MSEVWNVCPKEGLGPLEFGMTHAEVAEFENIMGPLDETTEEILPNGRVTQNEYRDSGSPTCSFENGILTHIGLRKSEIIDVKFQDVSIFNDNSQDVYSTLGRSAGAVYWHHNSVVMPSLCLELIGFVMEYSPKGKPPVFKSKTAGFTWPRLRLFKPGHLPFDEKNLIEISNEVA</sequence>
<evidence type="ECO:0000313" key="1">
    <source>
        <dbReference type="EMBL" id="MEZ0474825.1"/>
    </source>
</evidence>
<dbReference type="Proteomes" id="UP001566331">
    <property type="component" value="Unassembled WGS sequence"/>
</dbReference>
<keyword evidence="2" id="KW-1185">Reference proteome</keyword>
<comment type="caution">
    <text evidence="1">The sequence shown here is derived from an EMBL/GenBank/DDBJ whole genome shotgun (WGS) entry which is preliminary data.</text>
</comment>
<reference evidence="1 2" key="1">
    <citation type="submission" date="2024-07" db="EMBL/GenBank/DDBJ databases">
        <title>Luteimonas salilacus sp. nov., isolated from the shore soil of Salt Lake in Tibet of China.</title>
        <authorList>
            <person name="Zhang X."/>
            <person name="Li A."/>
        </authorList>
    </citation>
    <scope>NUCLEOTIDE SEQUENCE [LARGE SCALE GENOMIC DNA]</scope>
    <source>
        <strain evidence="1 2">B3-2-R+30</strain>
    </source>
</reference>
<name>A0ABV4HQ05_9GAMM</name>
<protein>
    <submittedName>
        <fullName evidence="1">Uncharacterized protein</fullName>
    </submittedName>
</protein>
<organism evidence="1 2">
    <name type="scientific">Luteimonas salinilitoris</name>
    <dbReference type="NCBI Taxonomy" id="3237697"/>
    <lineage>
        <taxon>Bacteria</taxon>
        <taxon>Pseudomonadati</taxon>
        <taxon>Pseudomonadota</taxon>
        <taxon>Gammaproteobacteria</taxon>
        <taxon>Lysobacterales</taxon>
        <taxon>Lysobacteraceae</taxon>
        <taxon>Luteimonas</taxon>
    </lineage>
</organism>
<dbReference type="RefSeq" id="WP_370564488.1">
    <property type="nucleotide sequence ID" value="NZ_JBFWIB010000008.1"/>
</dbReference>
<evidence type="ECO:0000313" key="2">
    <source>
        <dbReference type="Proteomes" id="UP001566331"/>
    </source>
</evidence>
<accession>A0ABV4HQ05</accession>